<dbReference type="PROSITE" id="PS00101">
    <property type="entry name" value="HEXAPEP_TRANSFERASES"/>
    <property type="match status" value="1"/>
</dbReference>
<dbReference type="CDD" id="cd20292">
    <property type="entry name" value="cupin_QdtA-like"/>
    <property type="match status" value="1"/>
</dbReference>
<dbReference type="Pfam" id="PF00132">
    <property type="entry name" value="Hexapep"/>
    <property type="match status" value="1"/>
</dbReference>
<comment type="caution">
    <text evidence="4">The sequence shown here is derived from an EMBL/GenBank/DDBJ whole genome shotgun (WGS) entry which is preliminary data.</text>
</comment>
<dbReference type="GO" id="GO:0016853">
    <property type="term" value="F:isomerase activity"/>
    <property type="evidence" value="ECO:0007669"/>
    <property type="project" value="UniProtKB-KW"/>
</dbReference>
<dbReference type="Proteomes" id="UP000660611">
    <property type="component" value="Unassembled WGS sequence"/>
</dbReference>
<keyword evidence="5" id="KW-1185">Reference proteome</keyword>
<name>A0A919PX76_9ACTN</name>
<sequence length="315" mass="34282">MSFFTHPNALCESGAVGAGTRIWAFAHVLPGARIGADCNVCDGVFVENDVVVGDRVTVKCGVQLWDGVTLEDDVFVGPNVTFTNDRMPRSRRYPEAFARTTVAAGASIGANATILPGVTIGRHAMVGAGAVVTRSVPPYAIVVGNPARLTGYVDAGVVPAQHGPHETPTGERVNGTKVRGVTVHRLDYVRDLRGDLSVGEFERDIPFPVRRYFIVFDVPDEKVRGQHAHRECHQFLICVKGRCSVVADDGVSRQEFLLDSPATGLYLPPMTWATQYRYSPDATLLVFASHYYDAADYIRDHAEFVSAALQVGEHR</sequence>
<feature type="domain" description="Sugar 3,4-ketoisomerase QdtA cupin" evidence="3">
    <location>
        <begin position="180"/>
        <end position="307"/>
    </location>
</feature>
<dbReference type="InterPro" id="IPR011051">
    <property type="entry name" value="RmlC_Cupin_sf"/>
</dbReference>
<evidence type="ECO:0000313" key="4">
    <source>
        <dbReference type="EMBL" id="GIG51332.1"/>
    </source>
</evidence>
<accession>A0A919PX76</accession>
<dbReference type="Pfam" id="PF05523">
    <property type="entry name" value="FdtA"/>
    <property type="match status" value="1"/>
</dbReference>
<proteinExistence type="predicted"/>
<dbReference type="AlphaFoldDB" id="A0A919PX76"/>
<protein>
    <submittedName>
        <fullName evidence="4">Isomerase</fullName>
    </submittedName>
</protein>
<keyword evidence="1" id="KW-0808">Transferase</keyword>
<dbReference type="PANTHER" id="PTHR43300:SF4">
    <property type="entry name" value="ACYL-[ACYL-CARRIER-PROTEIN]--UDP-N-ACETYLGLUCOSAMINE O-ACYLTRANSFERASE"/>
    <property type="match status" value="1"/>
</dbReference>
<organism evidence="4 5">
    <name type="scientific">Dactylosporangium siamense</name>
    <dbReference type="NCBI Taxonomy" id="685454"/>
    <lineage>
        <taxon>Bacteria</taxon>
        <taxon>Bacillati</taxon>
        <taxon>Actinomycetota</taxon>
        <taxon>Actinomycetes</taxon>
        <taxon>Micromonosporales</taxon>
        <taxon>Micromonosporaceae</taxon>
        <taxon>Dactylosporangium</taxon>
    </lineage>
</organism>
<evidence type="ECO:0000256" key="1">
    <source>
        <dbReference type="ARBA" id="ARBA00022679"/>
    </source>
</evidence>
<dbReference type="EMBL" id="BONQ01000154">
    <property type="protein sequence ID" value="GIG51332.1"/>
    <property type="molecule type" value="Genomic_DNA"/>
</dbReference>
<dbReference type="SUPFAM" id="SSF51161">
    <property type="entry name" value="Trimeric LpxA-like enzymes"/>
    <property type="match status" value="1"/>
</dbReference>
<gene>
    <name evidence="4" type="ORF">Dsi01nite_093730</name>
</gene>
<dbReference type="InterPro" id="IPR001451">
    <property type="entry name" value="Hexapep"/>
</dbReference>
<dbReference type="InterPro" id="IPR014710">
    <property type="entry name" value="RmlC-like_jellyroll"/>
</dbReference>
<dbReference type="InterPro" id="IPR050179">
    <property type="entry name" value="Trans_hexapeptide_repeat"/>
</dbReference>
<dbReference type="GO" id="GO:0016740">
    <property type="term" value="F:transferase activity"/>
    <property type="evidence" value="ECO:0007669"/>
    <property type="project" value="UniProtKB-KW"/>
</dbReference>
<reference evidence="4" key="1">
    <citation type="submission" date="2021-01" db="EMBL/GenBank/DDBJ databases">
        <title>Whole genome shotgun sequence of Dactylosporangium siamense NBRC 106093.</title>
        <authorList>
            <person name="Komaki H."/>
            <person name="Tamura T."/>
        </authorList>
    </citation>
    <scope>NUCLEOTIDE SEQUENCE</scope>
    <source>
        <strain evidence="4">NBRC 106093</strain>
    </source>
</reference>
<dbReference type="PANTHER" id="PTHR43300">
    <property type="entry name" value="ACETYLTRANSFERASE"/>
    <property type="match status" value="1"/>
</dbReference>
<dbReference type="InterPro" id="IPR018357">
    <property type="entry name" value="Hexapep_transf_CS"/>
</dbReference>
<dbReference type="RefSeq" id="WP_203852949.1">
    <property type="nucleotide sequence ID" value="NZ_BAAAVW010000032.1"/>
</dbReference>
<dbReference type="InterPro" id="IPR011004">
    <property type="entry name" value="Trimer_LpxA-like_sf"/>
</dbReference>
<dbReference type="SUPFAM" id="SSF51182">
    <property type="entry name" value="RmlC-like cupins"/>
    <property type="match status" value="1"/>
</dbReference>
<evidence type="ECO:0000256" key="2">
    <source>
        <dbReference type="ARBA" id="ARBA00022737"/>
    </source>
</evidence>
<keyword evidence="2" id="KW-0677">Repeat</keyword>
<dbReference type="InterPro" id="IPR008894">
    <property type="entry name" value="QdtA_cupin_dom"/>
</dbReference>
<dbReference type="Gene3D" id="2.160.10.10">
    <property type="entry name" value="Hexapeptide repeat proteins"/>
    <property type="match status" value="1"/>
</dbReference>
<evidence type="ECO:0000259" key="3">
    <source>
        <dbReference type="Pfam" id="PF05523"/>
    </source>
</evidence>
<dbReference type="Gene3D" id="2.60.120.10">
    <property type="entry name" value="Jelly Rolls"/>
    <property type="match status" value="1"/>
</dbReference>
<evidence type="ECO:0000313" key="5">
    <source>
        <dbReference type="Proteomes" id="UP000660611"/>
    </source>
</evidence>
<keyword evidence="4" id="KW-0413">Isomerase</keyword>
<dbReference type="CDD" id="cd03358">
    <property type="entry name" value="LbH_WxcM_N_like"/>
    <property type="match status" value="1"/>
</dbReference>